<dbReference type="Pfam" id="PF13720">
    <property type="entry name" value="Acetyltransf_11"/>
    <property type="match status" value="1"/>
</dbReference>
<evidence type="ECO:0000256" key="2">
    <source>
        <dbReference type="ARBA" id="ARBA00022556"/>
    </source>
</evidence>
<dbReference type="GO" id="GO:0008780">
    <property type="term" value="F:acyl-[acyl-carrier-protein]-UDP-N-acetylglucosamine O-acyltransferase activity"/>
    <property type="evidence" value="ECO:0007669"/>
    <property type="project" value="InterPro"/>
</dbReference>
<keyword evidence="5" id="KW-0012">Acyltransferase</keyword>
<dbReference type="SUPFAM" id="SSF51161">
    <property type="entry name" value="Trimeric LpxA-like enzymes"/>
    <property type="match status" value="1"/>
</dbReference>
<dbReference type="PANTHER" id="PTHR43480">
    <property type="entry name" value="ACYL-[ACYL-CARRIER-PROTEIN]--UDP-N-ACETYLGLUCOSAMINE O-ACYLTRANSFERASE"/>
    <property type="match status" value="1"/>
</dbReference>
<keyword evidence="1" id="KW-0444">Lipid biosynthesis</keyword>
<keyword evidence="9" id="KW-1185">Reference proteome</keyword>
<feature type="region of interest" description="Disordered" evidence="6">
    <location>
        <begin position="237"/>
        <end position="269"/>
    </location>
</feature>
<accession>A0AA88UVY7</accession>
<feature type="domain" description="UDP N-acetylglucosamine O-acyltransferase C-terminal" evidence="7">
    <location>
        <begin position="662"/>
        <end position="753"/>
    </location>
</feature>
<dbReference type="InterPro" id="IPR037157">
    <property type="entry name" value="Acetyltransf_C_sf"/>
</dbReference>
<protein>
    <recommendedName>
        <fullName evidence="7">UDP N-acetylglucosamine O-acyltransferase C-terminal domain-containing protein</fullName>
    </recommendedName>
</protein>
<dbReference type="EMBL" id="JAVXUP010004850">
    <property type="protein sequence ID" value="KAK2996628.1"/>
    <property type="molecule type" value="Genomic_DNA"/>
</dbReference>
<dbReference type="InterPro" id="IPR001451">
    <property type="entry name" value="Hexapep"/>
</dbReference>
<evidence type="ECO:0000259" key="7">
    <source>
        <dbReference type="Pfam" id="PF13720"/>
    </source>
</evidence>
<proteinExistence type="predicted"/>
<feature type="compositionally biased region" description="Polar residues" evidence="6">
    <location>
        <begin position="240"/>
        <end position="260"/>
    </location>
</feature>
<feature type="region of interest" description="Disordered" evidence="6">
    <location>
        <begin position="192"/>
        <end position="212"/>
    </location>
</feature>
<dbReference type="Proteomes" id="UP001188597">
    <property type="component" value="Unassembled WGS sequence"/>
</dbReference>
<dbReference type="Pfam" id="PF00132">
    <property type="entry name" value="Hexapep"/>
    <property type="match status" value="1"/>
</dbReference>
<gene>
    <name evidence="8" type="ORF">RJ639_026551</name>
</gene>
<dbReference type="AlphaFoldDB" id="A0AA88UVY7"/>
<dbReference type="InterPro" id="IPR010137">
    <property type="entry name" value="Lipid_A_LpxA"/>
</dbReference>
<dbReference type="Gene3D" id="1.20.1180.10">
    <property type="entry name" value="Udp N-acetylglucosamine O-acyltransferase, C-terminal domain"/>
    <property type="match status" value="1"/>
</dbReference>
<dbReference type="InterPro" id="IPR011004">
    <property type="entry name" value="Trimer_LpxA-like_sf"/>
</dbReference>
<comment type="caution">
    <text evidence="8">The sequence shown here is derived from an EMBL/GenBank/DDBJ whole genome shotgun (WGS) entry which is preliminary data.</text>
</comment>
<dbReference type="InterPro" id="IPR029098">
    <property type="entry name" value="Acetyltransf_C"/>
</dbReference>
<dbReference type="CDD" id="cd03351">
    <property type="entry name" value="LbH_UDP-GlcNAc_AT"/>
    <property type="match status" value="1"/>
</dbReference>
<sequence length="761" mass="83622">MALEAKNKLGFIDKTIKKPAADSAEFSSWSRCNSMVTSWLIHSTIPAIANSILWTTIASGVLVDLHDRFSKKNAPHIFEIRRAISKNAQNTDSVSTYYTTLKAYRDKFSSYRTPPTCTCGAMKTHIDFLESDALMDFLQGLDESYASVRSEILLMDPLPSMAKAYSLILQEERQRSLHDSRQILPSPAAMATTHKLPNSSSRPIARQDNSNRPRYHCNYCDMDGHLDSRCFKQHGYPPRTNDNGLNRGSRSHYQSVTHGPTRQAFRGSSPIFGNPSQSNVVAYDESTPASSVNAPSLSADQIQQLLMLLPTGNPHPLANVAAETESPSPRPTSPIPNQLPVTPSPPSPPSDAHSTPMSRAPNDPVISIGRPLRTHKPPSYLKDYYVSIARSNSSSSTIQDLGMPLTTPVPLYCDYQAALHIAANPVFHERTKHIEIDCHVVREKFLKGLIRTINISSHDQLADLFTKSLGRDQFQYVKSKLGGVLIGPFCTVGSSAKLGNSCQLYPGSHVVGNTELGDDCILMIGSVVGDDIPGHTVIGCNNVIGHHAVVGIRCQDMKYKPGTECFLHVGHNNEIREHTSIHRSSKPCEKTVIGDNNLIMGSCHIAHDCKVGNNNIFANNTLLAGHVVVEDFAHTAGAIVVHQFCRIGSFAFIGGGSVVSQDVPKYTTVAGERAELRGLNLEGMRRRGFSDSKVKSLRAAYRKIFMPTDAEIGGIEDRLAIMEQHEDFTLVPAVRSMVKSIRDSLKEDRRGICKFRSWSAS</sequence>
<dbReference type="PANTHER" id="PTHR43480:SF1">
    <property type="entry name" value="ACYL-[ACYL-CARRIER-PROTEIN]--UDP-N-ACETYLGLUCOSAMINE O-ACYLTRANSFERASE, MITOCHONDRIAL-RELATED"/>
    <property type="match status" value="1"/>
</dbReference>
<evidence type="ECO:0000256" key="1">
    <source>
        <dbReference type="ARBA" id="ARBA00022516"/>
    </source>
</evidence>
<evidence type="ECO:0000256" key="4">
    <source>
        <dbReference type="ARBA" id="ARBA00023098"/>
    </source>
</evidence>
<dbReference type="GO" id="GO:0016020">
    <property type="term" value="C:membrane"/>
    <property type="evidence" value="ECO:0007669"/>
    <property type="project" value="GOC"/>
</dbReference>
<dbReference type="NCBIfam" id="NF003657">
    <property type="entry name" value="PRK05289.1"/>
    <property type="match status" value="1"/>
</dbReference>
<evidence type="ECO:0000313" key="9">
    <source>
        <dbReference type="Proteomes" id="UP001188597"/>
    </source>
</evidence>
<evidence type="ECO:0000256" key="5">
    <source>
        <dbReference type="ARBA" id="ARBA00023315"/>
    </source>
</evidence>
<organism evidence="8 9">
    <name type="scientific">Escallonia herrerae</name>
    <dbReference type="NCBI Taxonomy" id="1293975"/>
    <lineage>
        <taxon>Eukaryota</taxon>
        <taxon>Viridiplantae</taxon>
        <taxon>Streptophyta</taxon>
        <taxon>Embryophyta</taxon>
        <taxon>Tracheophyta</taxon>
        <taxon>Spermatophyta</taxon>
        <taxon>Magnoliopsida</taxon>
        <taxon>eudicotyledons</taxon>
        <taxon>Gunneridae</taxon>
        <taxon>Pentapetalae</taxon>
        <taxon>asterids</taxon>
        <taxon>campanulids</taxon>
        <taxon>Escalloniales</taxon>
        <taxon>Escalloniaceae</taxon>
        <taxon>Escallonia</taxon>
    </lineage>
</organism>
<evidence type="ECO:0000256" key="3">
    <source>
        <dbReference type="ARBA" id="ARBA00022679"/>
    </source>
</evidence>
<keyword evidence="4" id="KW-0443">Lipid metabolism</keyword>
<keyword evidence="3" id="KW-0808">Transferase</keyword>
<keyword evidence="2" id="KW-0441">Lipid A biosynthesis</keyword>
<name>A0AA88UVY7_9ASTE</name>
<dbReference type="GO" id="GO:0009245">
    <property type="term" value="P:lipid A biosynthetic process"/>
    <property type="evidence" value="ECO:0007669"/>
    <property type="project" value="UniProtKB-KW"/>
</dbReference>
<reference evidence="8" key="1">
    <citation type="submission" date="2022-12" db="EMBL/GenBank/DDBJ databases">
        <title>Draft genome assemblies for two species of Escallonia (Escalloniales).</title>
        <authorList>
            <person name="Chanderbali A."/>
            <person name="Dervinis C."/>
            <person name="Anghel I."/>
            <person name="Soltis D."/>
            <person name="Soltis P."/>
            <person name="Zapata F."/>
        </authorList>
    </citation>
    <scope>NUCLEOTIDE SEQUENCE</scope>
    <source>
        <strain evidence="8">UCBG64.0493</strain>
        <tissue evidence="8">Leaf</tissue>
    </source>
</reference>
<evidence type="ECO:0000256" key="6">
    <source>
        <dbReference type="SAM" id="MobiDB-lite"/>
    </source>
</evidence>
<dbReference type="CDD" id="cd09272">
    <property type="entry name" value="RNase_HI_RT_Ty1"/>
    <property type="match status" value="1"/>
</dbReference>
<feature type="region of interest" description="Disordered" evidence="6">
    <location>
        <begin position="316"/>
        <end position="372"/>
    </location>
</feature>
<evidence type="ECO:0000313" key="8">
    <source>
        <dbReference type="EMBL" id="KAK2996628.1"/>
    </source>
</evidence>
<dbReference type="Gene3D" id="2.160.10.10">
    <property type="entry name" value="Hexapeptide repeat proteins"/>
    <property type="match status" value="1"/>
</dbReference>
<feature type="compositionally biased region" description="Polar residues" evidence="6">
    <location>
        <begin position="195"/>
        <end position="212"/>
    </location>
</feature>